<feature type="signal peptide" evidence="2">
    <location>
        <begin position="1"/>
        <end position="24"/>
    </location>
</feature>
<reference evidence="4" key="4">
    <citation type="submission" date="2023-01" db="EMBL/GenBank/DDBJ databases">
        <title>Draft genome sequence of Methylobacterium oxalidis strain NBRC 107715.</title>
        <authorList>
            <person name="Sun Q."/>
            <person name="Mori K."/>
        </authorList>
    </citation>
    <scope>NUCLEOTIDE SEQUENCE</scope>
    <source>
        <strain evidence="4">NBRC 107715</strain>
    </source>
</reference>
<keyword evidence="2" id="KW-0732">Signal</keyword>
<evidence type="ECO:0008006" key="7">
    <source>
        <dbReference type="Google" id="ProtNLM"/>
    </source>
</evidence>
<dbReference type="Proteomes" id="UP001156856">
    <property type="component" value="Unassembled WGS sequence"/>
</dbReference>
<dbReference type="Proteomes" id="UP000321960">
    <property type="component" value="Unassembled WGS sequence"/>
</dbReference>
<dbReference type="AlphaFoldDB" id="A0A512J6V4"/>
<evidence type="ECO:0000256" key="1">
    <source>
        <dbReference type="SAM" id="MobiDB-lite"/>
    </source>
</evidence>
<reference evidence="4" key="1">
    <citation type="journal article" date="2014" name="Int. J. Syst. Evol. Microbiol.">
        <title>Complete genome of a new Firmicutes species belonging to the dominant human colonic microbiota ('Ruminococcus bicirculans') reveals two chromosomes and a selective capacity to utilize plant glucans.</title>
        <authorList>
            <consortium name="NISC Comparative Sequencing Program"/>
            <person name="Wegmann U."/>
            <person name="Louis P."/>
            <person name="Goesmann A."/>
            <person name="Henrissat B."/>
            <person name="Duncan S.H."/>
            <person name="Flint H.J."/>
        </authorList>
    </citation>
    <scope>NUCLEOTIDE SEQUENCE</scope>
    <source>
        <strain evidence="4">NBRC 107715</strain>
    </source>
</reference>
<evidence type="ECO:0000313" key="6">
    <source>
        <dbReference type="Proteomes" id="UP001156856"/>
    </source>
</evidence>
<organism evidence="3 5">
    <name type="scientific">Methylobacterium oxalidis</name>
    <dbReference type="NCBI Taxonomy" id="944322"/>
    <lineage>
        <taxon>Bacteria</taxon>
        <taxon>Pseudomonadati</taxon>
        <taxon>Pseudomonadota</taxon>
        <taxon>Alphaproteobacteria</taxon>
        <taxon>Hyphomicrobiales</taxon>
        <taxon>Methylobacteriaceae</taxon>
        <taxon>Methylobacterium</taxon>
    </lineage>
</organism>
<evidence type="ECO:0000256" key="2">
    <source>
        <dbReference type="SAM" id="SignalP"/>
    </source>
</evidence>
<reference evidence="3 5" key="3">
    <citation type="submission" date="2019-07" db="EMBL/GenBank/DDBJ databases">
        <title>Whole genome shotgun sequence of Methylobacterium oxalidis NBRC 107715.</title>
        <authorList>
            <person name="Hosoyama A."/>
            <person name="Uohara A."/>
            <person name="Ohji S."/>
            <person name="Ichikawa N."/>
        </authorList>
    </citation>
    <scope>NUCLEOTIDE SEQUENCE [LARGE SCALE GENOMIC DNA]</scope>
    <source>
        <strain evidence="3 5">NBRC 107715</strain>
    </source>
</reference>
<protein>
    <recommendedName>
        <fullName evidence="7">Lipoprotein</fullName>
    </recommendedName>
</protein>
<evidence type="ECO:0000313" key="3">
    <source>
        <dbReference type="EMBL" id="GEP05589.1"/>
    </source>
</evidence>
<dbReference type="EMBL" id="BJZU01000073">
    <property type="protein sequence ID" value="GEP05589.1"/>
    <property type="molecule type" value="Genomic_DNA"/>
</dbReference>
<name>A0A512J6V4_9HYPH</name>
<feature type="chain" id="PRO_5021894617" description="Lipoprotein" evidence="2">
    <location>
        <begin position="25"/>
        <end position="121"/>
    </location>
</feature>
<proteinExistence type="predicted"/>
<accession>A0A512J6V4</accession>
<reference evidence="6" key="2">
    <citation type="journal article" date="2019" name="Int. J. Syst. Evol. Microbiol.">
        <title>The Global Catalogue of Microorganisms (GCM) 10K type strain sequencing project: providing services to taxonomists for standard genome sequencing and annotation.</title>
        <authorList>
            <consortium name="The Broad Institute Genomics Platform"/>
            <consortium name="The Broad Institute Genome Sequencing Center for Infectious Disease"/>
            <person name="Wu L."/>
            <person name="Ma J."/>
        </authorList>
    </citation>
    <scope>NUCLEOTIDE SEQUENCE [LARGE SCALE GENOMIC DNA]</scope>
    <source>
        <strain evidence="6">NBRC 107715</strain>
    </source>
</reference>
<evidence type="ECO:0000313" key="4">
    <source>
        <dbReference type="EMBL" id="GLS65431.1"/>
    </source>
</evidence>
<feature type="region of interest" description="Disordered" evidence="1">
    <location>
        <begin position="99"/>
        <end position="121"/>
    </location>
</feature>
<keyword evidence="6" id="KW-1185">Reference proteome</keyword>
<gene>
    <name evidence="4" type="ORF">GCM10007888_38130</name>
    <name evidence="3" type="ORF">MOX02_36270</name>
</gene>
<comment type="caution">
    <text evidence="3">The sequence shown here is derived from an EMBL/GenBank/DDBJ whole genome shotgun (WGS) entry which is preliminary data.</text>
</comment>
<sequence>MMKNLKRIAPLVGAFVLAAGPAWAVTVANQSKQEQVLTVDRGEKQSDHKIAAGDAFQVECPDSCGLRTRSGPAGYGRMAQGSDKLVISSEGMLTYADGDLVTGSARETPAGKAQKGAVREK</sequence>
<dbReference type="EMBL" id="BSPK01000072">
    <property type="protein sequence ID" value="GLS65431.1"/>
    <property type="molecule type" value="Genomic_DNA"/>
</dbReference>
<evidence type="ECO:0000313" key="5">
    <source>
        <dbReference type="Proteomes" id="UP000321960"/>
    </source>
</evidence>